<keyword evidence="1 3" id="KW-0378">Hydrolase</keyword>
<dbReference type="GO" id="GO:0016787">
    <property type="term" value="F:hydrolase activity"/>
    <property type="evidence" value="ECO:0007669"/>
    <property type="project" value="UniProtKB-KW"/>
</dbReference>
<organism evidence="3 4">
    <name type="scientific">Halobacteriovorax marinus (strain ATCC BAA-682 / DSM 15412 / SJ)</name>
    <name type="common">Bacteriovorax marinus</name>
    <dbReference type="NCBI Taxonomy" id="862908"/>
    <lineage>
        <taxon>Bacteria</taxon>
        <taxon>Pseudomonadati</taxon>
        <taxon>Bdellovibrionota</taxon>
        <taxon>Bacteriovoracia</taxon>
        <taxon>Bacteriovoracales</taxon>
        <taxon>Halobacteriovoraceae</taxon>
        <taxon>Halobacteriovorax</taxon>
    </lineage>
</organism>
<evidence type="ECO:0000256" key="1">
    <source>
        <dbReference type="ARBA" id="ARBA00022801"/>
    </source>
</evidence>
<keyword evidence="4" id="KW-1185">Reference proteome</keyword>
<dbReference type="Pfam" id="PF00293">
    <property type="entry name" value="NUDIX"/>
    <property type="match status" value="1"/>
</dbReference>
<accession>E1X3Z3</accession>
<evidence type="ECO:0000313" key="3">
    <source>
        <dbReference type="EMBL" id="CBW25333.1"/>
    </source>
</evidence>
<dbReference type="PROSITE" id="PS51462">
    <property type="entry name" value="NUDIX"/>
    <property type="match status" value="1"/>
</dbReference>
<dbReference type="PANTHER" id="PTHR43736">
    <property type="entry name" value="ADP-RIBOSE PYROPHOSPHATASE"/>
    <property type="match status" value="1"/>
</dbReference>
<dbReference type="eggNOG" id="COG1051">
    <property type="taxonomic scope" value="Bacteria"/>
</dbReference>
<reference evidence="4" key="1">
    <citation type="journal article" date="2013" name="ISME J.">
        <title>A small predatory core genome in the divergent marine Bacteriovorax marinus SJ and the terrestrial Bdellovibrio bacteriovorus.</title>
        <authorList>
            <person name="Crossman L.C."/>
            <person name="Chen H."/>
            <person name="Cerdeno-Tarraga A.M."/>
            <person name="Brooks K."/>
            <person name="Quail M.A."/>
            <person name="Pineiro S.A."/>
            <person name="Hobley L."/>
            <person name="Sockett R.E."/>
            <person name="Bentley S.D."/>
            <person name="Parkhill J."/>
            <person name="Williams H.N."/>
            <person name="Stine O.C."/>
        </authorList>
    </citation>
    <scope>NUCLEOTIDE SEQUENCE [LARGE SCALE GENOMIC DNA]</scope>
    <source>
        <strain evidence="4">ATCC BAA-682 / DSM 15412 / SJ</strain>
    </source>
</reference>
<feature type="domain" description="Nudix hydrolase" evidence="2">
    <location>
        <begin position="43"/>
        <end position="174"/>
    </location>
</feature>
<evidence type="ECO:0000313" key="4">
    <source>
        <dbReference type="Proteomes" id="UP000008963"/>
    </source>
</evidence>
<protein>
    <submittedName>
        <fullName evidence="3">NUDIX hydrolase</fullName>
    </submittedName>
</protein>
<dbReference type="PANTHER" id="PTHR43736:SF1">
    <property type="entry name" value="DIHYDRONEOPTERIN TRIPHOSPHATE DIPHOSPHATASE"/>
    <property type="match status" value="1"/>
</dbReference>
<sequence length="180" mass="21639">MNQRPHWHKNMVVKWPKDAMRKTFYPLTYQICVWGYNRDMENTKHRKVQVVVIGGEELNQLLLLQTKKDRDEHWQNVTGSVDEGETFYSAAQRELEEETGIQSELIELNLQFEFRDRWGKDVIEKVFLAKVEESVEVKISEEEHQDFKWVYLNDLTKESFGFESNWKSYTTARDWIEDNN</sequence>
<evidence type="ECO:0000259" key="2">
    <source>
        <dbReference type="PROSITE" id="PS51462"/>
    </source>
</evidence>
<proteinExistence type="predicted"/>
<dbReference type="InterPro" id="IPR020084">
    <property type="entry name" value="NUDIX_hydrolase_CS"/>
</dbReference>
<dbReference type="InterPro" id="IPR000086">
    <property type="entry name" value="NUDIX_hydrolase_dom"/>
</dbReference>
<gene>
    <name evidence="3" type="ordered locus">BMS_0416</name>
</gene>
<dbReference type="PROSITE" id="PS00893">
    <property type="entry name" value="NUDIX_BOX"/>
    <property type="match status" value="1"/>
</dbReference>
<dbReference type="KEGG" id="bmx:BMS_0416"/>
<name>E1X3Z3_HALMS</name>
<dbReference type="CDD" id="cd04664">
    <property type="entry name" value="NUDIX_DHNTPase_like"/>
    <property type="match status" value="1"/>
</dbReference>
<dbReference type="SUPFAM" id="SSF55811">
    <property type="entry name" value="Nudix"/>
    <property type="match status" value="1"/>
</dbReference>
<dbReference type="HOGENOM" id="CLU_1494249_0_0_7"/>
<dbReference type="PATRIC" id="fig|862908.3.peg.399"/>
<dbReference type="EMBL" id="FQ312005">
    <property type="protein sequence ID" value="CBW25333.1"/>
    <property type="molecule type" value="Genomic_DNA"/>
</dbReference>
<dbReference type="Proteomes" id="UP000008963">
    <property type="component" value="Chromosome"/>
</dbReference>
<dbReference type="STRING" id="862908.BMS_0416"/>
<dbReference type="Gene3D" id="3.90.79.10">
    <property type="entry name" value="Nucleoside Triphosphate Pyrophosphohydrolase"/>
    <property type="match status" value="1"/>
</dbReference>
<dbReference type="InterPro" id="IPR015797">
    <property type="entry name" value="NUDIX_hydrolase-like_dom_sf"/>
</dbReference>
<dbReference type="AlphaFoldDB" id="E1X3Z3"/>